<sequence length="113" mass="12916">MSNCVTTPTHNGGQARTPAERRRRSETKQGKVERPAKSLRDEEVVGSNPATPTVKYQVKALPDFRRCLHLFRLRDYRLLRVYGRCGSAPDIPSMTTAPTWSTGRICFRRLLDR</sequence>
<dbReference type="AlphaFoldDB" id="A0AAT9H915"/>
<feature type="compositionally biased region" description="Basic and acidic residues" evidence="1">
    <location>
        <begin position="26"/>
        <end position="43"/>
    </location>
</feature>
<evidence type="ECO:0000256" key="1">
    <source>
        <dbReference type="SAM" id="MobiDB-lite"/>
    </source>
</evidence>
<feature type="region of interest" description="Disordered" evidence="1">
    <location>
        <begin position="1"/>
        <end position="50"/>
    </location>
</feature>
<name>A0AAT9H915_9ACTN</name>
<reference evidence="2" key="2">
    <citation type="submission" date="2024-07" db="EMBL/GenBank/DDBJ databases">
        <title>Streptomyces haneummycinica sp. nov., a new antibiotic-producing actinobacterium isolated from marine sediment.</title>
        <authorList>
            <person name="Uemura M."/>
            <person name="Hamada M."/>
            <person name="Hirano S."/>
            <person name="Kobayashi K."/>
            <person name="Ohshiro T."/>
            <person name="Kobayashi T."/>
            <person name="Terahara T."/>
        </authorList>
    </citation>
    <scope>NUCLEOTIDE SEQUENCE</scope>
    <source>
        <strain evidence="2">KM77-8</strain>
    </source>
</reference>
<dbReference type="EMBL" id="AP035768">
    <property type="protein sequence ID" value="BFO13916.1"/>
    <property type="molecule type" value="Genomic_DNA"/>
</dbReference>
<protein>
    <submittedName>
        <fullName evidence="2">Uncharacterized protein</fullName>
    </submittedName>
</protein>
<feature type="compositionally biased region" description="Polar residues" evidence="1">
    <location>
        <begin position="1"/>
        <end position="14"/>
    </location>
</feature>
<organism evidence="2">
    <name type="scientific">Streptomyces haneummycinicus</name>
    <dbReference type="NCBI Taxonomy" id="3074435"/>
    <lineage>
        <taxon>Bacteria</taxon>
        <taxon>Bacillati</taxon>
        <taxon>Actinomycetota</taxon>
        <taxon>Actinomycetes</taxon>
        <taxon>Kitasatosporales</taxon>
        <taxon>Streptomycetaceae</taxon>
        <taxon>Streptomyces</taxon>
    </lineage>
</organism>
<proteinExistence type="predicted"/>
<gene>
    <name evidence="2" type="ORF">SHKM778_03040</name>
</gene>
<accession>A0AAT9H915</accession>
<evidence type="ECO:0000313" key="2">
    <source>
        <dbReference type="EMBL" id="BFO13916.1"/>
    </source>
</evidence>
<reference evidence="2" key="1">
    <citation type="submission" date="2024-06" db="EMBL/GenBank/DDBJ databases">
        <authorList>
            <consortium name="consrtm"/>
            <person name="Uemura M."/>
            <person name="Terahara T."/>
        </authorList>
    </citation>
    <scope>NUCLEOTIDE SEQUENCE</scope>
    <source>
        <strain evidence="2">KM77-8</strain>
    </source>
</reference>